<dbReference type="Proteomes" id="UP001560685">
    <property type="component" value="Unassembled WGS sequence"/>
</dbReference>
<reference evidence="2 3" key="1">
    <citation type="submission" date="2024-05" db="EMBL/GenBank/DDBJ databases">
        <title>Three bacterial strains, DH-69, EH-24, and ECK-19 isolated from coastal sediments.</title>
        <authorList>
            <person name="Ye Y.-Q."/>
            <person name="Du Z.-J."/>
        </authorList>
    </citation>
    <scope>NUCLEOTIDE SEQUENCE [LARGE SCALE GENOMIC DNA]</scope>
    <source>
        <strain evidence="2 3">ECK-19</strain>
    </source>
</reference>
<gene>
    <name evidence="2" type="ORF">ABFZ84_10370</name>
</gene>
<comment type="caution">
    <text evidence="2">The sequence shown here is derived from an EMBL/GenBank/DDBJ whole genome shotgun (WGS) entry which is preliminary data.</text>
</comment>
<feature type="domain" description="N-acetyltransferase" evidence="1">
    <location>
        <begin position="5"/>
        <end position="152"/>
    </location>
</feature>
<protein>
    <submittedName>
        <fullName evidence="2">GNAT family N-acetyltransferase</fullName>
    </submittedName>
</protein>
<name>A0ABV3Z650_9PROT</name>
<dbReference type="Gene3D" id="3.40.630.30">
    <property type="match status" value="1"/>
</dbReference>
<dbReference type="RefSeq" id="WP_369313947.1">
    <property type="nucleotide sequence ID" value="NZ_JBEHZE010000001.1"/>
</dbReference>
<dbReference type="EMBL" id="JBEHZE010000001">
    <property type="protein sequence ID" value="MEX6633953.1"/>
    <property type="molecule type" value="Genomic_DNA"/>
</dbReference>
<organism evidence="2 3">
    <name type="scientific">Hyphococcus lacteus</name>
    <dbReference type="NCBI Taxonomy" id="3143536"/>
    <lineage>
        <taxon>Bacteria</taxon>
        <taxon>Pseudomonadati</taxon>
        <taxon>Pseudomonadota</taxon>
        <taxon>Alphaproteobacteria</taxon>
        <taxon>Parvularculales</taxon>
        <taxon>Parvularculaceae</taxon>
        <taxon>Hyphococcus</taxon>
    </lineage>
</organism>
<dbReference type="SUPFAM" id="SSF55729">
    <property type="entry name" value="Acyl-CoA N-acyltransferases (Nat)"/>
    <property type="match status" value="1"/>
</dbReference>
<proteinExistence type="predicted"/>
<dbReference type="InterPro" id="IPR016181">
    <property type="entry name" value="Acyl_CoA_acyltransferase"/>
</dbReference>
<dbReference type="Pfam" id="PF13673">
    <property type="entry name" value="Acetyltransf_10"/>
    <property type="match status" value="1"/>
</dbReference>
<evidence type="ECO:0000259" key="1">
    <source>
        <dbReference type="PROSITE" id="PS51186"/>
    </source>
</evidence>
<keyword evidence="3" id="KW-1185">Reference proteome</keyword>
<evidence type="ECO:0000313" key="2">
    <source>
        <dbReference type="EMBL" id="MEX6633953.1"/>
    </source>
</evidence>
<sequence>MTNKIELRPATLIDVNELAEMSHRTILTKYPSVIGREKVEGYVASGLVPQYYQANVANCVIAQHQHQIVGVCATKINCIDLMMVTLDHHRAGIGSILLRDAEDRLLTTYETLSLECFRDNVQAFNFYIKHGWSVKRHFLDEENNIAMAELVK</sequence>
<accession>A0ABV3Z650</accession>
<dbReference type="InterPro" id="IPR000182">
    <property type="entry name" value="GNAT_dom"/>
</dbReference>
<evidence type="ECO:0000313" key="3">
    <source>
        <dbReference type="Proteomes" id="UP001560685"/>
    </source>
</evidence>
<dbReference type="CDD" id="cd04301">
    <property type="entry name" value="NAT_SF"/>
    <property type="match status" value="1"/>
</dbReference>
<dbReference type="PROSITE" id="PS51186">
    <property type="entry name" value="GNAT"/>
    <property type="match status" value="1"/>
</dbReference>